<dbReference type="AlphaFoldDB" id="A0A506VAK0"/>
<dbReference type="RefSeq" id="WP_141175677.1">
    <property type="nucleotide sequence ID" value="NZ_VHQI01000004.1"/>
</dbReference>
<protein>
    <submittedName>
        <fullName evidence="2">Uncharacterized protein</fullName>
    </submittedName>
</protein>
<feature type="transmembrane region" description="Helical" evidence="1">
    <location>
        <begin position="224"/>
        <end position="241"/>
    </location>
</feature>
<keyword evidence="1" id="KW-0472">Membrane</keyword>
<evidence type="ECO:0000313" key="2">
    <source>
        <dbReference type="EMBL" id="TPW42705.1"/>
    </source>
</evidence>
<sequence>MLERWGVLLFILFFCHGCLYFFVGDIYDLNNPVKIVKYVINVLLLITCFKYIKLQSEIILFFFVFCTYLLFVLCIYTVNGIQTFAVLTFLIPITFSLLPGALKYINFLKIMKYVIYIATFFSILEFVFFSHISQRFNNTGFRSISIFVNPNNFAITTCLALSLLLGSKSTIYVGAKKLIWGCCGISVILSGSMTGVALIVLLFLLSIFKLDKNKTKALTFYKKIVFYFISVVSFFVVFFLFDLDLGKYVRNADSVGLNNVSARISYLNDFLDKVSGNIFFPSFVNQNIYADNAFVYAWINIGFVGFVLYLFFSILVLYVSLFNKNQRKYSFFFLCMLLTSATTNVFNIWPVAYLFWLVAGYVFYKANDKEAF</sequence>
<feature type="transmembrane region" description="Helical" evidence="1">
    <location>
        <begin position="58"/>
        <end position="78"/>
    </location>
</feature>
<dbReference type="OrthoDB" id="10013663at2"/>
<keyword evidence="3" id="KW-1185">Reference proteome</keyword>
<gene>
    <name evidence="2" type="ORF">FKM52_07980</name>
</gene>
<keyword evidence="1" id="KW-1133">Transmembrane helix</keyword>
<feature type="transmembrane region" description="Helical" evidence="1">
    <location>
        <begin position="113"/>
        <end position="132"/>
    </location>
</feature>
<proteinExistence type="predicted"/>
<accession>A0A506VAK0</accession>
<organism evidence="2 3">
    <name type="scientific">Mixta tenebrionis</name>
    <dbReference type="NCBI Taxonomy" id="2562439"/>
    <lineage>
        <taxon>Bacteria</taxon>
        <taxon>Pseudomonadati</taxon>
        <taxon>Pseudomonadota</taxon>
        <taxon>Gammaproteobacteria</taxon>
        <taxon>Enterobacterales</taxon>
        <taxon>Erwiniaceae</taxon>
        <taxon>Mixta</taxon>
    </lineage>
</organism>
<feature type="transmembrane region" description="Helical" evidence="1">
    <location>
        <begin position="6"/>
        <end position="23"/>
    </location>
</feature>
<feature type="transmembrane region" description="Helical" evidence="1">
    <location>
        <begin position="331"/>
        <end position="364"/>
    </location>
</feature>
<name>A0A506VAK0_9GAMM</name>
<dbReference type="Proteomes" id="UP000319523">
    <property type="component" value="Unassembled WGS sequence"/>
</dbReference>
<evidence type="ECO:0000256" key="1">
    <source>
        <dbReference type="SAM" id="Phobius"/>
    </source>
</evidence>
<feature type="transmembrane region" description="Helical" evidence="1">
    <location>
        <begin position="295"/>
        <end position="319"/>
    </location>
</feature>
<reference evidence="2 3" key="1">
    <citation type="submission" date="2019-06" db="EMBL/GenBank/DDBJ databases">
        <authorList>
            <person name="Yang Y."/>
        </authorList>
    </citation>
    <scope>NUCLEOTIDE SEQUENCE [LARGE SCALE GENOMIC DNA]</scope>
    <source>
        <strain evidence="2 3">BIT-26</strain>
    </source>
</reference>
<evidence type="ECO:0000313" key="3">
    <source>
        <dbReference type="Proteomes" id="UP000319523"/>
    </source>
</evidence>
<feature type="transmembrane region" description="Helical" evidence="1">
    <location>
        <begin position="178"/>
        <end position="204"/>
    </location>
</feature>
<feature type="transmembrane region" description="Helical" evidence="1">
    <location>
        <begin position="85"/>
        <end position="107"/>
    </location>
</feature>
<keyword evidence="1" id="KW-0812">Transmembrane</keyword>
<feature type="transmembrane region" description="Helical" evidence="1">
    <location>
        <begin position="144"/>
        <end position="166"/>
    </location>
</feature>
<comment type="caution">
    <text evidence="2">The sequence shown here is derived from an EMBL/GenBank/DDBJ whole genome shotgun (WGS) entry which is preliminary data.</text>
</comment>
<dbReference type="EMBL" id="VHQI01000004">
    <property type="protein sequence ID" value="TPW42705.1"/>
    <property type="molecule type" value="Genomic_DNA"/>
</dbReference>